<protein>
    <submittedName>
        <fullName evidence="4">3-oxoacyl-ACP reductase family protein</fullName>
        <ecNumber evidence="4">1.1.1.-</ecNumber>
    </submittedName>
</protein>
<keyword evidence="5" id="KW-1185">Reference proteome</keyword>
<dbReference type="PRINTS" id="PR00081">
    <property type="entry name" value="GDHRDH"/>
</dbReference>
<dbReference type="PROSITE" id="PS00061">
    <property type="entry name" value="ADH_SHORT"/>
    <property type="match status" value="1"/>
</dbReference>
<organism evidence="4 5">
    <name type="scientific">Rapidithrix thailandica</name>
    <dbReference type="NCBI Taxonomy" id="413964"/>
    <lineage>
        <taxon>Bacteria</taxon>
        <taxon>Pseudomonadati</taxon>
        <taxon>Bacteroidota</taxon>
        <taxon>Cytophagia</taxon>
        <taxon>Cytophagales</taxon>
        <taxon>Flammeovirgaceae</taxon>
        <taxon>Rapidithrix</taxon>
    </lineage>
</organism>
<feature type="domain" description="Ketoreductase" evidence="3">
    <location>
        <begin position="7"/>
        <end position="187"/>
    </location>
</feature>
<evidence type="ECO:0000256" key="2">
    <source>
        <dbReference type="ARBA" id="ARBA00023002"/>
    </source>
</evidence>
<comment type="caution">
    <text evidence="4">The sequence shown here is derived from an EMBL/GenBank/DDBJ whole genome shotgun (WGS) entry which is preliminary data.</text>
</comment>
<proteinExistence type="inferred from homology"/>
<evidence type="ECO:0000256" key="1">
    <source>
        <dbReference type="ARBA" id="ARBA00006484"/>
    </source>
</evidence>
<dbReference type="Proteomes" id="UP001403385">
    <property type="component" value="Unassembled WGS sequence"/>
</dbReference>
<dbReference type="EMBL" id="JBDKWZ010000003">
    <property type="protein sequence ID" value="MEN7547612.1"/>
    <property type="molecule type" value="Genomic_DNA"/>
</dbReference>
<evidence type="ECO:0000259" key="3">
    <source>
        <dbReference type="SMART" id="SM00822"/>
    </source>
</evidence>
<dbReference type="InterPro" id="IPR020904">
    <property type="entry name" value="Sc_DH/Rdtase_CS"/>
</dbReference>
<dbReference type="SUPFAM" id="SSF51735">
    <property type="entry name" value="NAD(P)-binding Rossmann-fold domains"/>
    <property type="match status" value="1"/>
</dbReference>
<dbReference type="FunFam" id="3.40.50.720:FF:000084">
    <property type="entry name" value="Short-chain dehydrogenase reductase"/>
    <property type="match status" value="1"/>
</dbReference>
<accession>A0AAW9S1Z1</accession>
<dbReference type="InterPro" id="IPR036291">
    <property type="entry name" value="NAD(P)-bd_dom_sf"/>
</dbReference>
<dbReference type="Gene3D" id="3.40.50.720">
    <property type="entry name" value="NAD(P)-binding Rossmann-like Domain"/>
    <property type="match status" value="1"/>
</dbReference>
<comment type="similarity">
    <text evidence="1">Belongs to the short-chain dehydrogenases/reductases (SDR) family.</text>
</comment>
<dbReference type="PRINTS" id="PR00080">
    <property type="entry name" value="SDRFAMILY"/>
</dbReference>
<reference evidence="4 5" key="1">
    <citation type="submission" date="2024-04" db="EMBL/GenBank/DDBJ databases">
        <title>Novel genus in family Flammeovirgaceae.</title>
        <authorList>
            <person name="Nguyen T.H."/>
            <person name="Vuong T.Q."/>
            <person name="Le H."/>
            <person name="Kim S.-G."/>
        </authorList>
    </citation>
    <scope>NUCLEOTIDE SEQUENCE [LARGE SCALE GENOMIC DNA]</scope>
    <source>
        <strain evidence="4 5">JCM 23209</strain>
    </source>
</reference>
<dbReference type="AlphaFoldDB" id="A0AAW9S1Z1"/>
<dbReference type="EC" id="1.1.1.-" evidence="4"/>
<dbReference type="RefSeq" id="WP_346820399.1">
    <property type="nucleotide sequence ID" value="NZ_JBDKWZ010000003.1"/>
</dbReference>
<dbReference type="Pfam" id="PF13561">
    <property type="entry name" value="adh_short_C2"/>
    <property type="match status" value="1"/>
</dbReference>
<sequence>MKQVQGKVAFITGGSRGMGAAIAKRLSQEGANIVFTHSGKNPEKANEVLEAVKANKVKGLALEADNEDPNALQRALETALQEFGRLDILVNNAGVYIQKTIEELSLSDYDQVMDVNVKAVFIASQIAARHLKSGGRIITIGSNMADRVPGAGGSLYAMSKSALIGLNKGLARDLGPKGISVNLVQPGPVDTDMNPEKSDHAPFLKDFMTFNRYGKTEEIAGLVAYLAREESQFITGTSLTIDGGFNI</sequence>
<dbReference type="PANTHER" id="PTHR43639:SF1">
    <property type="entry name" value="SHORT-CHAIN DEHYDROGENASE_REDUCTASE FAMILY PROTEIN"/>
    <property type="match status" value="1"/>
</dbReference>
<dbReference type="InterPro" id="IPR057326">
    <property type="entry name" value="KR_dom"/>
</dbReference>
<evidence type="ECO:0000313" key="5">
    <source>
        <dbReference type="Proteomes" id="UP001403385"/>
    </source>
</evidence>
<dbReference type="SMART" id="SM00822">
    <property type="entry name" value="PKS_KR"/>
    <property type="match status" value="1"/>
</dbReference>
<name>A0AAW9S1Z1_9BACT</name>
<gene>
    <name evidence="4" type="ORF">AAG747_06825</name>
</gene>
<evidence type="ECO:0000313" key="4">
    <source>
        <dbReference type="EMBL" id="MEN7547612.1"/>
    </source>
</evidence>
<dbReference type="GO" id="GO:0016491">
    <property type="term" value="F:oxidoreductase activity"/>
    <property type="evidence" value="ECO:0007669"/>
    <property type="project" value="UniProtKB-KW"/>
</dbReference>
<dbReference type="InterPro" id="IPR002347">
    <property type="entry name" value="SDR_fam"/>
</dbReference>
<dbReference type="PANTHER" id="PTHR43639">
    <property type="entry name" value="OXIDOREDUCTASE, SHORT-CHAIN DEHYDROGENASE/REDUCTASE FAMILY (AFU_ORTHOLOGUE AFUA_5G02870)"/>
    <property type="match status" value="1"/>
</dbReference>
<keyword evidence="2 4" id="KW-0560">Oxidoreductase</keyword>